<name>A0AAI8Z2L2_9PEZI</name>
<accession>A0AAI8Z2L2</accession>
<reference evidence="2" key="1">
    <citation type="submission" date="2023-11" db="EMBL/GenBank/DDBJ databases">
        <authorList>
            <person name="Alioto T."/>
            <person name="Alioto T."/>
            <person name="Gomez Garrido J."/>
        </authorList>
    </citation>
    <scope>NUCLEOTIDE SEQUENCE</scope>
</reference>
<dbReference type="EMBL" id="CAVMBE010000046">
    <property type="protein sequence ID" value="CAK4031294.1"/>
    <property type="molecule type" value="Genomic_DNA"/>
</dbReference>
<evidence type="ECO:0000313" key="2">
    <source>
        <dbReference type="EMBL" id="CAK4031294.1"/>
    </source>
</evidence>
<dbReference type="Proteomes" id="UP001296104">
    <property type="component" value="Unassembled WGS sequence"/>
</dbReference>
<proteinExistence type="predicted"/>
<keyword evidence="3" id="KW-1185">Reference proteome</keyword>
<feature type="compositionally biased region" description="Polar residues" evidence="1">
    <location>
        <begin position="76"/>
        <end position="87"/>
    </location>
</feature>
<evidence type="ECO:0000313" key="3">
    <source>
        <dbReference type="Proteomes" id="UP001296104"/>
    </source>
</evidence>
<protein>
    <submittedName>
        <fullName evidence="2">Uncharacterized protein</fullName>
    </submittedName>
</protein>
<evidence type="ECO:0000256" key="1">
    <source>
        <dbReference type="SAM" id="MobiDB-lite"/>
    </source>
</evidence>
<comment type="caution">
    <text evidence="2">The sequence shown here is derived from an EMBL/GenBank/DDBJ whole genome shotgun (WGS) entry which is preliminary data.</text>
</comment>
<sequence length="118" mass="12734">MPPATFATAKSVLNDADISRILCVYFHTAPSSVDWDKAAQEFGAPTVESFRHAMRRMMKRIDDASQTEFSADAGEGSSSPGSNASNTGKKRTESDDEEEAPAPKAKRGRKAAKKAARK</sequence>
<feature type="compositionally biased region" description="Basic residues" evidence="1">
    <location>
        <begin position="104"/>
        <end position="118"/>
    </location>
</feature>
<organism evidence="2 3">
    <name type="scientific">Lecanosticta acicola</name>
    <dbReference type="NCBI Taxonomy" id="111012"/>
    <lineage>
        <taxon>Eukaryota</taxon>
        <taxon>Fungi</taxon>
        <taxon>Dikarya</taxon>
        <taxon>Ascomycota</taxon>
        <taxon>Pezizomycotina</taxon>
        <taxon>Dothideomycetes</taxon>
        <taxon>Dothideomycetidae</taxon>
        <taxon>Mycosphaerellales</taxon>
        <taxon>Mycosphaerellaceae</taxon>
        <taxon>Lecanosticta</taxon>
    </lineage>
</organism>
<feature type="region of interest" description="Disordered" evidence="1">
    <location>
        <begin position="59"/>
        <end position="118"/>
    </location>
</feature>
<dbReference type="AlphaFoldDB" id="A0AAI8Z2L2"/>
<gene>
    <name evidence="2" type="ORF">LECACI_7A006452</name>
</gene>